<accession>A0ABR1SRX8</accession>
<comment type="caution">
    <text evidence="1">The sequence shown here is derived from an EMBL/GenBank/DDBJ whole genome shotgun (WGS) entry which is preliminary data.</text>
</comment>
<dbReference type="EMBL" id="JAQQWI010000004">
    <property type="protein sequence ID" value="KAK8036485.1"/>
    <property type="molecule type" value="Genomic_DNA"/>
</dbReference>
<dbReference type="Proteomes" id="UP001396898">
    <property type="component" value="Unassembled WGS sequence"/>
</dbReference>
<protein>
    <submittedName>
        <fullName evidence="1">Uncharacterized protein</fullName>
    </submittedName>
</protein>
<reference evidence="1 2" key="1">
    <citation type="submission" date="2023-01" db="EMBL/GenBank/DDBJ databases">
        <title>Analysis of 21 Apiospora genomes using comparative genomics revels a genus with tremendous synthesis potential of carbohydrate active enzymes and secondary metabolites.</title>
        <authorList>
            <person name="Sorensen T."/>
        </authorList>
    </citation>
    <scope>NUCLEOTIDE SEQUENCE [LARGE SCALE GENOMIC DNA]</scope>
    <source>
        <strain evidence="1 2">CBS 20057</strain>
    </source>
</reference>
<evidence type="ECO:0000313" key="2">
    <source>
        <dbReference type="Proteomes" id="UP001396898"/>
    </source>
</evidence>
<sequence length="129" mass="13911">MLPSALHINDTCPPSNELPDAWNIVGIPLNVTTYFQPADADQYEAMVWCCSPNPVGLAEGCYFWCEHPYDEGAFHAWSSCVRLNSNTTGARIYGMHEAGAARLGGPGGAPKKVVMVLLAGLIGSAWTWL</sequence>
<proteinExistence type="predicted"/>
<name>A0ABR1SRX8_9PEZI</name>
<gene>
    <name evidence="1" type="ORF">PG991_001622</name>
</gene>
<organism evidence="1 2">
    <name type="scientific">Apiospora marii</name>
    <dbReference type="NCBI Taxonomy" id="335849"/>
    <lineage>
        <taxon>Eukaryota</taxon>
        <taxon>Fungi</taxon>
        <taxon>Dikarya</taxon>
        <taxon>Ascomycota</taxon>
        <taxon>Pezizomycotina</taxon>
        <taxon>Sordariomycetes</taxon>
        <taxon>Xylariomycetidae</taxon>
        <taxon>Amphisphaeriales</taxon>
        <taxon>Apiosporaceae</taxon>
        <taxon>Apiospora</taxon>
    </lineage>
</organism>
<evidence type="ECO:0000313" key="1">
    <source>
        <dbReference type="EMBL" id="KAK8036485.1"/>
    </source>
</evidence>
<keyword evidence="2" id="KW-1185">Reference proteome</keyword>